<gene>
    <name evidence="2" type="ORF">CK503_10185</name>
</gene>
<evidence type="ECO:0000313" key="2">
    <source>
        <dbReference type="EMBL" id="PAU94023.1"/>
    </source>
</evidence>
<proteinExistence type="predicted"/>
<name>A0A2A2GAX9_9BACT</name>
<dbReference type="RefSeq" id="WP_095606699.1">
    <property type="nucleotide sequence ID" value="NZ_NSKE01000006.1"/>
</dbReference>
<protein>
    <submittedName>
        <fullName evidence="2">Hexapeptide transferase</fullName>
    </submittedName>
</protein>
<evidence type="ECO:0000259" key="1">
    <source>
        <dbReference type="Pfam" id="PF14397"/>
    </source>
</evidence>
<accession>A0A2A2GAX9</accession>
<dbReference type="AlphaFoldDB" id="A0A2A2GAX9"/>
<dbReference type="Proteomes" id="UP000218831">
    <property type="component" value="Unassembled WGS sequence"/>
</dbReference>
<reference evidence="2 3" key="1">
    <citation type="submission" date="2017-08" db="EMBL/GenBank/DDBJ databases">
        <title>Aliifodinibius alkalisoli sp. nov., isolated from saline alkaline soil.</title>
        <authorList>
            <person name="Liu D."/>
            <person name="Zhang G."/>
        </authorList>
    </citation>
    <scope>NUCLEOTIDE SEQUENCE [LARGE SCALE GENOMIC DNA]</scope>
    <source>
        <strain evidence="2 3">WN023</strain>
    </source>
</reference>
<dbReference type="GO" id="GO:0016740">
    <property type="term" value="F:transferase activity"/>
    <property type="evidence" value="ECO:0007669"/>
    <property type="project" value="UniProtKB-KW"/>
</dbReference>
<dbReference type="OrthoDB" id="6315394at2"/>
<dbReference type="Pfam" id="PF14397">
    <property type="entry name" value="ATPgrasp_ST"/>
    <property type="match status" value="1"/>
</dbReference>
<keyword evidence="3" id="KW-1185">Reference proteome</keyword>
<dbReference type="InterPro" id="IPR039523">
    <property type="entry name" value="RimK-rel_E_lig_ATP-grasp"/>
</dbReference>
<feature type="domain" description="Alpha-L-glutamate ligase-related protein ATP-grasp" evidence="1">
    <location>
        <begin position="81"/>
        <end position="332"/>
    </location>
</feature>
<evidence type="ECO:0000313" key="3">
    <source>
        <dbReference type="Proteomes" id="UP000218831"/>
    </source>
</evidence>
<organism evidence="2 3">
    <name type="scientific">Fodinibius salipaludis</name>
    <dbReference type="NCBI Taxonomy" id="2032627"/>
    <lineage>
        <taxon>Bacteria</taxon>
        <taxon>Pseudomonadati</taxon>
        <taxon>Balneolota</taxon>
        <taxon>Balneolia</taxon>
        <taxon>Balneolales</taxon>
        <taxon>Balneolaceae</taxon>
        <taxon>Fodinibius</taxon>
    </lineage>
</organism>
<comment type="caution">
    <text evidence="2">The sequence shown here is derived from an EMBL/GenBank/DDBJ whole genome shotgun (WGS) entry which is preliminary data.</text>
</comment>
<dbReference type="EMBL" id="NSKE01000006">
    <property type="protein sequence ID" value="PAU94023.1"/>
    <property type="molecule type" value="Genomic_DNA"/>
</dbReference>
<keyword evidence="2" id="KW-0808">Transferase</keyword>
<sequence length="340" mass="38850">MKVKRSLYLGYYLKELDRDKFNIFLNYISKQEGQRKSSIIKDIITSVFEYNISILEYFQFRFYDLPKEERALWAGTGYMYEYQLAMNPKNHRHILDDKTLFYKQYENFFGHTVASIADLRQNSDKAEQILNNSSGKVVFKPADGKCGAQVVIKNSSEFDRFGMIEFMEDHDLGLVEEFIVQHTKMNQLSSSAVNTVRIITQLNEEGGVDILGCRLRISVNSPVDNMAAGNMAAPIDEDTGIVSGPGVYSDITKPDQNDHPVTNVEIPGFQIPFWKKTLQMVKEAALRHPQNRSIGWDVVITNKGPGLIEGNHDWCKLLWQLPVKRGLKSMLKDYAHSHGL</sequence>